<evidence type="ECO:0000313" key="2">
    <source>
        <dbReference type="EMBL" id="DAE29934.1"/>
    </source>
</evidence>
<name>A0A8S5REX3_9VIRU</name>
<dbReference type="GO" id="GO:0004519">
    <property type="term" value="F:endonuclease activity"/>
    <property type="evidence" value="ECO:0007669"/>
    <property type="project" value="UniProtKB-KW"/>
</dbReference>
<dbReference type="InterPro" id="IPR044925">
    <property type="entry name" value="His-Me_finger_sf"/>
</dbReference>
<dbReference type="SUPFAM" id="SSF54060">
    <property type="entry name" value="His-Me finger endonucleases"/>
    <property type="match status" value="1"/>
</dbReference>
<dbReference type="Gene3D" id="3.90.75.20">
    <property type="match status" value="1"/>
</dbReference>
<proteinExistence type="predicted"/>
<accession>A0A8S5REX3</accession>
<sequence>MDISNFKPIKYKRIKINTYLINEYGDVYSIPRKRLLTKGVDKDGYYDIALQSNDGKRVTYRIATLVLSSFIGDPPDDMNDATVNHIDGDKGNNHYTNLEWMSRSLNSSIRKKRPKGEKNPSAKLKEIDVYKICELIQEGHHSLTTIANIFDTNKFTISNIKRRKTWTHISNNYSF</sequence>
<dbReference type="Pfam" id="PF13392">
    <property type="entry name" value="HNH_3"/>
    <property type="match status" value="1"/>
</dbReference>
<keyword evidence="2" id="KW-0378">Hydrolase</keyword>
<organism evidence="2">
    <name type="scientific">virus sp. ctE0n6</name>
    <dbReference type="NCBI Taxonomy" id="2827985"/>
    <lineage>
        <taxon>Viruses</taxon>
    </lineage>
</organism>
<dbReference type="InterPro" id="IPR003615">
    <property type="entry name" value="HNH_nuc"/>
</dbReference>
<evidence type="ECO:0000259" key="1">
    <source>
        <dbReference type="Pfam" id="PF13392"/>
    </source>
</evidence>
<reference evidence="2" key="1">
    <citation type="journal article" date="2021" name="Proc. Natl. Acad. Sci. U.S.A.">
        <title>A Catalog of Tens of Thousands of Viruses from Human Metagenomes Reveals Hidden Associations with Chronic Diseases.</title>
        <authorList>
            <person name="Tisza M.J."/>
            <person name="Buck C.B."/>
        </authorList>
    </citation>
    <scope>NUCLEOTIDE SEQUENCE</scope>
    <source>
        <strain evidence="2">CtE0n6</strain>
    </source>
</reference>
<keyword evidence="2" id="KW-0540">Nuclease</keyword>
<dbReference type="EMBL" id="BK059101">
    <property type="protein sequence ID" value="DAE29934.1"/>
    <property type="molecule type" value="Genomic_DNA"/>
</dbReference>
<feature type="domain" description="HNH nuclease" evidence="1">
    <location>
        <begin position="81"/>
        <end position="106"/>
    </location>
</feature>
<keyword evidence="2" id="KW-0255">Endonuclease</keyword>
<protein>
    <submittedName>
        <fullName evidence="2">Homing endonuclease</fullName>
    </submittedName>
</protein>